<evidence type="ECO:0000256" key="3">
    <source>
        <dbReference type="SAM" id="Coils"/>
    </source>
</evidence>
<evidence type="ECO:0000256" key="1">
    <source>
        <dbReference type="ARBA" id="ARBA00005485"/>
    </source>
</evidence>
<dbReference type="EMBL" id="BTGU01000002">
    <property type="protein sequence ID" value="GMN28196.1"/>
    <property type="molecule type" value="Genomic_DNA"/>
</dbReference>
<comment type="similarity">
    <text evidence="1">Belongs to the WEB family.</text>
</comment>
<feature type="coiled-coil region" evidence="3">
    <location>
        <begin position="507"/>
        <end position="534"/>
    </location>
</feature>
<gene>
    <name evidence="5" type="ORF">TIFTF001_001958</name>
</gene>
<organism evidence="5 6">
    <name type="scientific">Ficus carica</name>
    <name type="common">Common fig</name>
    <dbReference type="NCBI Taxonomy" id="3494"/>
    <lineage>
        <taxon>Eukaryota</taxon>
        <taxon>Viridiplantae</taxon>
        <taxon>Streptophyta</taxon>
        <taxon>Embryophyta</taxon>
        <taxon>Tracheophyta</taxon>
        <taxon>Spermatophyta</taxon>
        <taxon>Magnoliopsida</taxon>
        <taxon>eudicotyledons</taxon>
        <taxon>Gunneridae</taxon>
        <taxon>Pentapetalae</taxon>
        <taxon>rosids</taxon>
        <taxon>fabids</taxon>
        <taxon>Rosales</taxon>
        <taxon>Moraceae</taxon>
        <taxon>Ficeae</taxon>
        <taxon>Ficus</taxon>
    </lineage>
</organism>
<evidence type="ECO:0008006" key="7">
    <source>
        <dbReference type="Google" id="ProtNLM"/>
    </source>
</evidence>
<protein>
    <recommendedName>
        <fullName evidence="7">Protein PLASTID MOVEMENT IMPAIRED 2</fullName>
    </recommendedName>
</protein>
<dbReference type="GO" id="GO:0005829">
    <property type="term" value="C:cytosol"/>
    <property type="evidence" value="ECO:0007669"/>
    <property type="project" value="TreeGrafter"/>
</dbReference>
<evidence type="ECO:0000256" key="2">
    <source>
        <dbReference type="ARBA" id="ARBA00023054"/>
    </source>
</evidence>
<evidence type="ECO:0000313" key="6">
    <source>
        <dbReference type="Proteomes" id="UP001187192"/>
    </source>
</evidence>
<dbReference type="Pfam" id="PF05701">
    <property type="entry name" value="WEMBL"/>
    <property type="match status" value="1"/>
</dbReference>
<dbReference type="PANTHER" id="PTHR32054:SF2">
    <property type="entry name" value="PROTEIN PLASTID MOVEMENT IMPAIRED 2"/>
    <property type="match status" value="1"/>
</dbReference>
<dbReference type="AlphaFoldDB" id="A0AA88CS94"/>
<name>A0AA88CS94_FICCA</name>
<dbReference type="PANTHER" id="PTHR32054">
    <property type="entry name" value="HEAVY CHAIN, PUTATIVE, EXPRESSED-RELATED-RELATED"/>
    <property type="match status" value="1"/>
</dbReference>
<proteinExistence type="inferred from homology"/>
<dbReference type="Proteomes" id="UP001187192">
    <property type="component" value="Unassembled WGS sequence"/>
</dbReference>
<reference evidence="5" key="1">
    <citation type="submission" date="2023-07" db="EMBL/GenBank/DDBJ databases">
        <title>draft genome sequence of fig (Ficus carica).</title>
        <authorList>
            <person name="Takahashi T."/>
            <person name="Nishimura K."/>
        </authorList>
    </citation>
    <scope>NUCLEOTIDE SEQUENCE</scope>
</reference>
<comment type="caution">
    <text evidence="5">The sequence shown here is derived from an EMBL/GenBank/DDBJ whole genome shotgun (WGS) entry which is preliminary data.</text>
</comment>
<evidence type="ECO:0000256" key="4">
    <source>
        <dbReference type="SAM" id="MobiDB-lite"/>
    </source>
</evidence>
<feature type="region of interest" description="Disordered" evidence="4">
    <location>
        <begin position="561"/>
        <end position="611"/>
    </location>
</feature>
<evidence type="ECO:0000313" key="5">
    <source>
        <dbReference type="EMBL" id="GMN28196.1"/>
    </source>
</evidence>
<keyword evidence="2 3" id="KW-0175">Coiled coil</keyword>
<accession>A0AA88CS94</accession>
<feature type="coiled-coil region" evidence="3">
    <location>
        <begin position="132"/>
        <end position="201"/>
    </location>
</feature>
<dbReference type="GO" id="GO:0009904">
    <property type="term" value="P:chloroplast accumulation movement"/>
    <property type="evidence" value="ECO:0007669"/>
    <property type="project" value="TreeGrafter"/>
</dbReference>
<sequence>MNRGEFDERRRTGSVKAAIRLFGGDSNLEGTPSWKKSQIDVSEKSRSKTIELHMARRDIDRYKESRAEADALKLQAESELVNAKRTARDLSSWLKESDSKNMERKREIETLKKTTRKERRTLTFGKMESHKYLEVKRELEDVKQELRMLKLDMAAVLEEKSRAEKQIEALRTKIVSRSRSLKAVKKEIEEANEEQVLVELAGMEALKEYGQIEAERRKEASRFANAIEQTRGKINNIADEIEHSKELESKLAITMADVDAIQTELRSVKEMERRVQRNDSLSRSKSSFRRGEELVSSLSLQSVTEELEAAKKELALVKEEGFQYMASMDIIRNELKHVKKETARLEETEKKEDLAVQNLNSKLLRAKAKLEAVSAAEEKAKSIVSNLSLTLEQLKTEAEAARKEKALVVQEAATIKAEIRRTESEMDSTEERLQAAMQELEAAKSSEALALENLRSRIENTIGARTSVLQHSSTITISKFEYKYLTGRAVGAEELADKKVAAAQAWIEAIKANEKEILMKIDFAQREIKEMRLEEEIESYRMERSFSAKRTVERELQSWRTKREKNATPENLQLSMHKKSMRGNGNENLTPSRRPKFRKSVSPAGRHTFSVKKRTRVMPNFAKFFKGKTEKSF</sequence>
<keyword evidence="6" id="KW-1185">Reference proteome</keyword>
<dbReference type="GO" id="GO:0009903">
    <property type="term" value="P:chloroplast avoidance movement"/>
    <property type="evidence" value="ECO:0007669"/>
    <property type="project" value="TreeGrafter"/>
</dbReference>
<feature type="coiled-coil region" evidence="3">
    <location>
        <begin position="300"/>
        <end position="457"/>
    </location>
</feature>
<dbReference type="InterPro" id="IPR008545">
    <property type="entry name" value="Web"/>
</dbReference>